<name>A0A2K3QKP4_9HYPO</name>
<protein>
    <submittedName>
        <fullName evidence="1">Uncharacterized protein</fullName>
    </submittedName>
</protein>
<comment type="caution">
    <text evidence="1">The sequence shown here is derived from an EMBL/GenBank/DDBJ whole genome shotgun (WGS) entry which is preliminary data.</text>
</comment>
<gene>
    <name evidence="1" type="ORF">TCAP_01975</name>
</gene>
<sequence>MAVASFFYSQKMLPFRCRAGNSGIMSHLLRLPTELQLAICAQLCLHCRGGRVSLPADDHDPDGRGGQAALARLSATCRELRSVAQPFLYHSPVGVKSYFALVGAMLSNPGSIVERLDGDAIGILERAARDLELTWIRDVVRPEWLLVGVLITATRRLETLSLGISRIGNISHHVAAWTGSMVPMASTGLPSLRALRFFYERNEDLRIPGCGYGMSEPRVCALLDAVTSLRHLAFDGSIGVRRQREENPDPDSDAWLYDDDEWLARPLRHVKTLAFVNCDMDYDELRRAEFENLRRVVRLSPCLERFKYNGACLATFNPRYVDAHFTTNGTARLHLWASRVLEALESAQATLRYIYLDLSSSSLLIDTITFRHLVSGEALAKFTRLETLKIDSTSFCRHMCPRCGHNHAGTYPTDNTTCLTALLPKSIRSLTIKVSKISGIGADALTGDIVHLGKKTRQGLFPNLERLTVDMAGNRADGQPWETNIFATLKFRTQKSSREVLAAFKGTAVQVSVGMTKNWRELDDWKLERD</sequence>
<dbReference type="OrthoDB" id="2520703at2759"/>
<accession>A0A2K3QKP4</accession>
<evidence type="ECO:0000313" key="2">
    <source>
        <dbReference type="Proteomes" id="UP000236621"/>
    </source>
</evidence>
<dbReference type="Proteomes" id="UP000236621">
    <property type="component" value="Unassembled WGS sequence"/>
</dbReference>
<dbReference type="STRING" id="45235.A0A2K3QKP4"/>
<dbReference type="EMBL" id="NRSZ01000305">
    <property type="protein sequence ID" value="PNY28102.1"/>
    <property type="molecule type" value="Genomic_DNA"/>
</dbReference>
<keyword evidence="2" id="KW-1185">Reference proteome</keyword>
<evidence type="ECO:0000313" key="1">
    <source>
        <dbReference type="EMBL" id="PNY28102.1"/>
    </source>
</evidence>
<dbReference type="AlphaFoldDB" id="A0A2K3QKP4"/>
<organism evidence="1 2">
    <name type="scientific">Tolypocladium capitatum</name>
    <dbReference type="NCBI Taxonomy" id="45235"/>
    <lineage>
        <taxon>Eukaryota</taxon>
        <taxon>Fungi</taxon>
        <taxon>Dikarya</taxon>
        <taxon>Ascomycota</taxon>
        <taxon>Pezizomycotina</taxon>
        <taxon>Sordariomycetes</taxon>
        <taxon>Hypocreomycetidae</taxon>
        <taxon>Hypocreales</taxon>
        <taxon>Ophiocordycipitaceae</taxon>
        <taxon>Tolypocladium</taxon>
    </lineage>
</organism>
<proteinExistence type="predicted"/>
<reference evidence="1 2" key="1">
    <citation type="submission" date="2017-08" db="EMBL/GenBank/DDBJ databases">
        <title>Harnessing the power of phylogenomics to disentangle the directionality and signatures of interkingdom host jumping in the parasitic fungal genus Tolypocladium.</title>
        <authorList>
            <person name="Quandt C.A."/>
            <person name="Patterson W."/>
            <person name="Spatafora J.W."/>
        </authorList>
    </citation>
    <scope>NUCLEOTIDE SEQUENCE [LARGE SCALE GENOMIC DNA]</scope>
    <source>
        <strain evidence="1 2">CBS 113982</strain>
    </source>
</reference>